<dbReference type="Proteomes" id="UP000001075">
    <property type="component" value="Unassembled WGS sequence"/>
</dbReference>
<accession>G3I5J3</accession>
<reference evidence="2" key="1">
    <citation type="journal article" date="2011" name="Nat. Biotechnol.">
        <title>The genomic sequence of the Chinese hamster ovary (CHO)-K1 cell line.</title>
        <authorList>
            <person name="Xu X."/>
            <person name="Nagarajan H."/>
            <person name="Lewis N.E."/>
            <person name="Pan S."/>
            <person name="Cai Z."/>
            <person name="Liu X."/>
            <person name="Chen W."/>
            <person name="Xie M."/>
            <person name="Wang W."/>
            <person name="Hammond S."/>
            <person name="Andersen M.R."/>
            <person name="Neff N."/>
            <person name="Passarelli B."/>
            <person name="Koh W."/>
            <person name="Fan H.C."/>
            <person name="Wang J."/>
            <person name="Gui Y."/>
            <person name="Lee K.H."/>
            <person name="Betenbaugh M.J."/>
            <person name="Quake S.R."/>
            <person name="Famili I."/>
            <person name="Palsson B.O."/>
            <person name="Wang J."/>
        </authorList>
    </citation>
    <scope>NUCLEOTIDE SEQUENCE [LARGE SCALE GENOMIC DNA]</scope>
    <source>
        <strain evidence="2">CHO K1 cell line</strain>
    </source>
</reference>
<protein>
    <submittedName>
        <fullName evidence="1">Uncharacterized protein</fullName>
    </submittedName>
</protein>
<dbReference type="EMBL" id="JH001302">
    <property type="protein sequence ID" value="EGV93525.1"/>
    <property type="molecule type" value="Genomic_DNA"/>
</dbReference>
<name>G3I5J3_CRIGR</name>
<organism evidence="1 2">
    <name type="scientific">Cricetulus griseus</name>
    <name type="common">Chinese hamster</name>
    <name type="synonym">Cricetulus barabensis griseus</name>
    <dbReference type="NCBI Taxonomy" id="10029"/>
    <lineage>
        <taxon>Eukaryota</taxon>
        <taxon>Metazoa</taxon>
        <taxon>Chordata</taxon>
        <taxon>Craniata</taxon>
        <taxon>Vertebrata</taxon>
        <taxon>Euteleostomi</taxon>
        <taxon>Mammalia</taxon>
        <taxon>Eutheria</taxon>
        <taxon>Euarchontoglires</taxon>
        <taxon>Glires</taxon>
        <taxon>Rodentia</taxon>
        <taxon>Myomorpha</taxon>
        <taxon>Muroidea</taxon>
        <taxon>Cricetidae</taxon>
        <taxon>Cricetinae</taxon>
        <taxon>Cricetulus</taxon>
    </lineage>
</organism>
<evidence type="ECO:0000313" key="2">
    <source>
        <dbReference type="Proteomes" id="UP000001075"/>
    </source>
</evidence>
<sequence length="92" mass="9913">MEARAYGGMLFHGFSPRITSIGVAALTMGWAFPYQELRRYPTDLTTVQSCGGNLSIGTPSSPMTLVCVKLTANNLPAQYVCIKSHAQSTESI</sequence>
<dbReference type="AlphaFoldDB" id="G3I5J3"/>
<gene>
    <name evidence="1" type="ORF">I79_018742</name>
</gene>
<evidence type="ECO:0000313" key="1">
    <source>
        <dbReference type="EMBL" id="EGV93525.1"/>
    </source>
</evidence>
<dbReference type="InParanoid" id="G3I5J3"/>
<proteinExistence type="predicted"/>